<accession>A0A2S8SQH0</accession>
<feature type="transmembrane region" description="Helical" evidence="1">
    <location>
        <begin position="128"/>
        <end position="147"/>
    </location>
</feature>
<feature type="transmembrane region" description="Helical" evidence="1">
    <location>
        <begin position="74"/>
        <end position="93"/>
    </location>
</feature>
<organism evidence="2 3">
    <name type="scientific">Abditibacterium utsteinense</name>
    <dbReference type="NCBI Taxonomy" id="1960156"/>
    <lineage>
        <taxon>Bacteria</taxon>
        <taxon>Pseudomonadati</taxon>
        <taxon>Abditibacteriota</taxon>
        <taxon>Abditibacteriia</taxon>
        <taxon>Abditibacteriales</taxon>
        <taxon>Abditibacteriaceae</taxon>
        <taxon>Abditibacterium</taxon>
    </lineage>
</organism>
<evidence type="ECO:0008006" key="4">
    <source>
        <dbReference type="Google" id="ProtNLM"/>
    </source>
</evidence>
<feature type="transmembrane region" description="Helical" evidence="1">
    <location>
        <begin position="275"/>
        <end position="292"/>
    </location>
</feature>
<keyword evidence="1" id="KW-0812">Transmembrane</keyword>
<gene>
    <name evidence="2" type="ORF">B1R32_11741</name>
</gene>
<comment type="caution">
    <text evidence="2">The sequence shown here is derived from an EMBL/GenBank/DDBJ whole genome shotgun (WGS) entry which is preliminary data.</text>
</comment>
<dbReference type="RefSeq" id="WP_106380873.1">
    <property type="nucleotide sequence ID" value="NZ_NIGF01000017.1"/>
</dbReference>
<proteinExistence type="predicted"/>
<dbReference type="AlphaFoldDB" id="A0A2S8SQH0"/>
<dbReference type="PANTHER" id="PTHR37422:SF13">
    <property type="entry name" value="LIPOPOLYSACCHARIDE BIOSYNTHESIS PROTEIN PA4999-RELATED"/>
    <property type="match status" value="1"/>
</dbReference>
<evidence type="ECO:0000313" key="2">
    <source>
        <dbReference type="EMBL" id="PQV62999.1"/>
    </source>
</evidence>
<keyword evidence="1" id="KW-1133">Transmembrane helix</keyword>
<keyword evidence="3" id="KW-1185">Reference proteome</keyword>
<keyword evidence="1" id="KW-0472">Membrane</keyword>
<feature type="transmembrane region" description="Helical" evidence="1">
    <location>
        <begin position="251"/>
        <end position="268"/>
    </location>
</feature>
<dbReference type="Proteomes" id="UP000237684">
    <property type="component" value="Unassembled WGS sequence"/>
</dbReference>
<dbReference type="EMBL" id="NIGF01000017">
    <property type="protein sequence ID" value="PQV62999.1"/>
    <property type="molecule type" value="Genomic_DNA"/>
</dbReference>
<sequence length="462" mass="50327">MKKLLRFLDGASLCALIVAMCSQVDVRRVGRDTLAEGLGYATKTLAVALSDVVFLLVALYFVARVIQLRAWKRLWWPPLACFALIFALILSALHSGSVVNAVAASIAEHGFGPRALITKESKEVLAEIAQWSAYFLVAPWLFVNLLHDRRELGERELGENERVVSRRSLAIGAFTFAVMASGIAALWQLQSFTASAPRGFFGSANVYGAFLALAIPLLLENESSDTRVQIRSWMLSLVLLFVALWTVVSVWAFAAAAIGLVFVVLARRGNVRLKAFRLCLVAALAVLTLGLWRAPSALVPFRADSVRLSSEKQRVKKQFIEWQAALGWSVPRERAFATGVGPGNYQLNIGPLYNSLPNEEKMPPDSNNLYLVQGVSVGILGLGALLWVLGHFWALAWRAAKKFPDDWLGAGVVGALSSWLFVNTFHALIVRGAGLVLAFLFALAVIASHGEKSEAGRNDLAA</sequence>
<feature type="transmembrane region" description="Helical" evidence="1">
    <location>
        <begin position="407"/>
        <end position="422"/>
    </location>
</feature>
<feature type="transmembrane region" description="Helical" evidence="1">
    <location>
        <begin position="168"/>
        <end position="187"/>
    </location>
</feature>
<evidence type="ECO:0000313" key="3">
    <source>
        <dbReference type="Proteomes" id="UP000237684"/>
    </source>
</evidence>
<dbReference type="InterPro" id="IPR051533">
    <property type="entry name" value="WaaL-like"/>
</dbReference>
<dbReference type="PANTHER" id="PTHR37422">
    <property type="entry name" value="TEICHURONIC ACID BIOSYNTHESIS PROTEIN TUAE"/>
    <property type="match status" value="1"/>
</dbReference>
<feature type="transmembrane region" description="Helical" evidence="1">
    <location>
        <begin position="45"/>
        <end position="62"/>
    </location>
</feature>
<evidence type="ECO:0000256" key="1">
    <source>
        <dbReference type="SAM" id="Phobius"/>
    </source>
</evidence>
<reference evidence="2 3" key="1">
    <citation type="journal article" date="2018" name="Syst. Appl. Microbiol.">
        <title>Abditibacterium utsteinense sp. nov., the first cultivated member of candidate phylum FBP, isolated from ice-free Antarctic soil samples.</title>
        <authorList>
            <person name="Tahon G."/>
            <person name="Tytgat B."/>
            <person name="Lebbe L."/>
            <person name="Carlier A."/>
            <person name="Willems A."/>
        </authorList>
    </citation>
    <scope>NUCLEOTIDE SEQUENCE [LARGE SCALE GENOMIC DNA]</scope>
    <source>
        <strain evidence="2 3">LMG 29911</strain>
    </source>
</reference>
<name>A0A2S8SQH0_9BACT</name>
<feature type="transmembrane region" description="Helical" evidence="1">
    <location>
        <begin position="370"/>
        <end position="395"/>
    </location>
</feature>
<dbReference type="InParanoid" id="A0A2S8SQH0"/>
<feature type="transmembrane region" description="Helical" evidence="1">
    <location>
        <begin position="428"/>
        <end position="447"/>
    </location>
</feature>
<protein>
    <recommendedName>
        <fullName evidence="4">O-antigen ligase</fullName>
    </recommendedName>
</protein>